<reference evidence="2" key="1">
    <citation type="journal article" date="2014" name="Front. Microbiol.">
        <title>High frequency of phylogenetically diverse reductive dehalogenase-homologous genes in deep subseafloor sedimentary metagenomes.</title>
        <authorList>
            <person name="Kawai M."/>
            <person name="Futagami T."/>
            <person name="Toyoda A."/>
            <person name="Takaki Y."/>
            <person name="Nishi S."/>
            <person name="Hori S."/>
            <person name="Arai W."/>
            <person name="Tsubouchi T."/>
            <person name="Morono Y."/>
            <person name="Uchiyama I."/>
            <person name="Ito T."/>
            <person name="Fujiyama A."/>
            <person name="Inagaki F."/>
            <person name="Takami H."/>
        </authorList>
    </citation>
    <scope>NUCLEOTIDE SEQUENCE</scope>
    <source>
        <strain evidence="2">Expedition CK06-06</strain>
    </source>
</reference>
<feature type="transmembrane region" description="Helical" evidence="1">
    <location>
        <begin position="48"/>
        <end position="80"/>
    </location>
</feature>
<evidence type="ECO:0000256" key="1">
    <source>
        <dbReference type="SAM" id="Phobius"/>
    </source>
</evidence>
<keyword evidence="1" id="KW-0812">Transmembrane</keyword>
<comment type="caution">
    <text evidence="2">The sequence shown here is derived from an EMBL/GenBank/DDBJ whole genome shotgun (WGS) entry which is preliminary data.</text>
</comment>
<sequence length="162" mass="17155">MNITVDGILLVGDAIYAVGLFLLGNAVYNIGMSFPMARNDAHSARKWLFIYGGSILFMYIPIIGIVGALPALITGIGCFLKLNGLFKKITQSAPQQGQLDSWVFPLFAFYGLLSVAVIVIAAFALGPSEVQPLGFIIILAVAIAGVGLLVSLGVSFVLYQNS</sequence>
<dbReference type="EMBL" id="BARU01028719">
    <property type="protein sequence ID" value="GAH73824.1"/>
    <property type="molecule type" value="Genomic_DNA"/>
</dbReference>
<feature type="transmembrane region" description="Helical" evidence="1">
    <location>
        <begin position="101"/>
        <end position="126"/>
    </location>
</feature>
<dbReference type="AlphaFoldDB" id="X1J646"/>
<organism evidence="2">
    <name type="scientific">marine sediment metagenome</name>
    <dbReference type="NCBI Taxonomy" id="412755"/>
    <lineage>
        <taxon>unclassified sequences</taxon>
        <taxon>metagenomes</taxon>
        <taxon>ecological metagenomes</taxon>
    </lineage>
</organism>
<gene>
    <name evidence="2" type="ORF">S03H2_45801</name>
</gene>
<evidence type="ECO:0000313" key="2">
    <source>
        <dbReference type="EMBL" id="GAH73824.1"/>
    </source>
</evidence>
<feature type="transmembrane region" description="Helical" evidence="1">
    <location>
        <begin position="132"/>
        <end position="159"/>
    </location>
</feature>
<keyword evidence="1" id="KW-0472">Membrane</keyword>
<keyword evidence="1" id="KW-1133">Transmembrane helix</keyword>
<accession>X1J646</accession>
<protein>
    <submittedName>
        <fullName evidence="2">Uncharacterized protein</fullName>
    </submittedName>
</protein>
<proteinExistence type="predicted"/>
<feature type="transmembrane region" description="Helical" evidence="1">
    <location>
        <begin position="7"/>
        <end position="28"/>
    </location>
</feature>
<feature type="non-terminal residue" evidence="2">
    <location>
        <position position="162"/>
    </location>
</feature>
<name>X1J646_9ZZZZ</name>